<dbReference type="STRING" id="1611254.A0A2G5SIP6"/>
<dbReference type="Proteomes" id="UP000230233">
    <property type="component" value="Unassembled WGS sequence"/>
</dbReference>
<dbReference type="Pfam" id="PF00651">
    <property type="entry name" value="BTB"/>
    <property type="match status" value="1"/>
</dbReference>
<dbReference type="AlphaFoldDB" id="A0A2G5SIP6"/>
<dbReference type="PROSITE" id="PS50097">
    <property type="entry name" value="BTB"/>
    <property type="match status" value="1"/>
</dbReference>
<name>A0A2G5SIP6_9PELO</name>
<evidence type="ECO:0000313" key="2">
    <source>
        <dbReference type="EMBL" id="PIC14812.1"/>
    </source>
</evidence>
<evidence type="ECO:0000259" key="1">
    <source>
        <dbReference type="PROSITE" id="PS50097"/>
    </source>
</evidence>
<evidence type="ECO:0000313" key="3">
    <source>
        <dbReference type="Proteomes" id="UP000230233"/>
    </source>
</evidence>
<comment type="caution">
    <text evidence="2">The sequence shown here is derived from an EMBL/GenBank/DDBJ whole genome shotgun (WGS) entry which is preliminary data.</text>
</comment>
<dbReference type="SMART" id="SM00225">
    <property type="entry name" value="BTB"/>
    <property type="match status" value="1"/>
</dbReference>
<accession>A0A2G5SIP6</accession>
<dbReference type="PANTHER" id="PTHR22744:SF14">
    <property type="entry name" value="BTB DOMAIN-CONTAINING PROTEIN-RELATED"/>
    <property type="match status" value="1"/>
</dbReference>
<dbReference type="InterPro" id="IPR000210">
    <property type="entry name" value="BTB/POZ_dom"/>
</dbReference>
<protein>
    <recommendedName>
        <fullName evidence="1">BTB domain-containing protein</fullName>
    </recommendedName>
</protein>
<dbReference type="EMBL" id="PDUG01000007">
    <property type="protein sequence ID" value="PIC14812.1"/>
    <property type="molecule type" value="Genomic_DNA"/>
</dbReference>
<organism evidence="2 3">
    <name type="scientific">Caenorhabditis nigoni</name>
    <dbReference type="NCBI Taxonomy" id="1611254"/>
    <lineage>
        <taxon>Eukaryota</taxon>
        <taxon>Metazoa</taxon>
        <taxon>Ecdysozoa</taxon>
        <taxon>Nematoda</taxon>
        <taxon>Chromadorea</taxon>
        <taxon>Rhabditida</taxon>
        <taxon>Rhabditina</taxon>
        <taxon>Rhabditomorpha</taxon>
        <taxon>Rhabditoidea</taxon>
        <taxon>Rhabditidae</taxon>
        <taxon>Peloderinae</taxon>
        <taxon>Caenorhabditis</taxon>
    </lineage>
</organism>
<dbReference type="SUPFAM" id="SSF54695">
    <property type="entry name" value="POZ domain"/>
    <property type="match status" value="1"/>
</dbReference>
<reference evidence="3" key="1">
    <citation type="submission" date="2017-10" db="EMBL/GenBank/DDBJ databases">
        <title>Rapid genome shrinkage in a self-fertile nematode reveals novel sperm competition proteins.</title>
        <authorList>
            <person name="Yin D."/>
            <person name="Schwarz E.M."/>
            <person name="Thomas C.G."/>
            <person name="Felde R.L."/>
            <person name="Korf I.F."/>
            <person name="Cutter A.D."/>
            <person name="Schartner C.M."/>
            <person name="Ralston E.J."/>
            <person name="Meyer B.J."/>
            <person name="Haag E.S."/>
        </authorList>
    </citation>
    <scope>NUCLEOTIDE SEQUENCE [LARGE SCALE GENOMIC DNA]</scope>
    <source>
        <strain evidence="3">JU1422</strain>
    </source>
</reference>
<dbReference type="CDD" id="cd18186">
    <property type="entry name" value="BTB_POZ_ZBTB_KLHL-like"/>
    <property type="match status" value="1"/>
</dbReference>
<feature type="domain" description="BTB" evidence="1">
    <location>
        <begin position="20"/>
        <end position="87"/>
    </location>
</feature>
<sequence length="190" mass="22085">MSETPAPSIYETTFAKTDKTDAILVVQGKKLHVNKALLSHQSDYFNTLFNSDFKEKSMPEIEIKDVYFEHFATMLSFVQNNPIKCGAGDAATILELAERFQLPAVKRPMELILIEWRVDRNYKLKLADKYKLDGLLNHVIPLFTSKKQFQKKQKEEWMGSYTTTNHQLLDPLSDETKVKLFHRLIEVYPK</sequence>
<proteinExistence type="predicted"/>
<keyword evidence="3" id="KW-1185">Reference proteome</keyword>
<dbReference type="InterPro" id="IPR011333">
    <property type="entry name" value="SKP1/BTB/POZ_sf"/>
</dbReference>
<dbReference type="OrthoDB" id="6777468at2759"/>
<dbReference type="PANTHER" id="PTHR22744">
    <property type="entry name" value="HELIX LOOP HELIX PROTEIN 21-RELATED"/>
    <property type="match status" value="1"/>
</dbReference>
<gene>
    <name evidence="2" type="ORF">B9Z55_026992</name>
</gene>
<dbReference type="Gene3D" id="3.30.710.10">
    <property type="entry name" value="Potassium Channel Kv1.1, Chain A"/>
    <property type="match status" value="1"/>
</dbReference>